<reference evidence="2" key="1">
    <citation type="submission" date="2018-12" db="EMBL/GenBank/DDBJ databases">
        <title>Novel natural products biosynthetic potential of the class Ktedonobacteria.</title>
        <authorList>
            <person name="Zheng Y."/>
            <person name="Saitou A."/>
            <person name="Wang C.M."/>
            <person name="Toyoda A."/>
            <person name="Minakuchi Y."/>
            <person name="Sekiguchi Y."/>
            <person name="Ueda K."/>
            <person name="Takano H."/>
            <person name="Sakai Y."/>
            <person name="Yokota A."/>
            <person name="Yabe S."/>
        </authorList>
    </citation>
    <scope>NUCLEOTIDE SEQUENCE</scope>
    <source>
        <strain evidence="2">COM3</strain>
    </source>
</reference>
<name>A0A455SPZ4_9CHLR</name>
<organism evidence="2">
    <name type="scientific">Thermosporothrix sp. COM3</name>
    <dbReference type="NCBI Taxonomy" id="2490863"/>
    <lineage>
        <taxon>Bacteria</taxon>
        <taxon>Bacillati</taxon>
        <taxon>Chloroflexota</taxon>
        <taxon>Ktedonobacteria</taxon>
        <taxon>Ktedonobacterales</taxon>
        <taxon>Thermosporotrichaceae</taxon>
        <taxon>Thermosporothrix</taxon>
    </lineage>
</organism>
<accession>A0A455SPZ4</accession>
<proteinExistence type="predicted"/>
<evidence type="ECO:0000313" key="2">
    <source>
        <dbReference type="EMBL" id="BBH89760.1"/>
    </source>
</evidence>
<dbReference type="EMBL" id="AP019376">
    <property type="protein sequence ID" value="BBH89760.1"/>
    <property type="molecule type" value="Genomic_DNA"/>
</dbReference>
<feature type="region of interest" description="Disordered" evidence="1">
    <location>
        <begin position="19"/>
        <end position="50"/>
    </location>
</feature>
<sequence>MKDTVRAITLPVSGGIKGCKQGRLGPRDRSIYNVNGNSQGDGNNPQKYGA</sequence>
<protein>
    <submittedName>
        <fullName evidence="2">Uncharacterized protein</fullName>
    </submittedName>
</protein>
<dbReference type="AlphaFoldDB" id="A0A455SPZ4"/>
<gene>
    <name evidence="2" type="ORF">KTC_45110</name>
</gene>
<feature type="compositionally biased region" description="Polar residues" evidence="1">
    <location>
        <begin position="32"/>
        <end position="50"/>
    </location>
</feature>
<evidence type="ECO:0000256" key="1">
    <source>
        <dbReference type="SAM" id="MobiDB-lite"/>
    </source>
</evidence>